<evidence type="ECO:0000313" key="3">
    <source>
        <dbReference type="EMBL" id="MBW4707658.1"/>
    </source>
</evidence>
<keyword evidence="4" id="KW-1185">Reference proteome</keyword>
<dbReference type="Pfam" id="PF14542">
    <property type="entry name" value="Acetyltransf_CG"/>
    <property type="match status" value="1"/>
</dbReference>
<dbReference type="Proteomes" id="UP001138661">
    <property type="component" value="Unassembled WGS sequence"/>
</dbReference>
<feature type="region of interest" description="Disordered" evidence="1">
    <location>
        <begin position="1"/>
        <end position="32"/>
    </location>
</feature>
<protein>
    <submittedName>
        <fullName evidence="3">N-acetyltransferase</fullName>
    </submittedName>
</protein>
<name>A0A9X1FU14_9RHOB</name>
<dbReference type="InterPro" id="IPR045057">
    <property type="entry name" value="Gcn5-rel_NAT"/>
</dbReference>
<dbReference type="EMBL" id="JAHXDN010000002">
    <property type="protein sequence ID" value="MBW4707658.1"/>
    <property type="molecule type" value="Genomic_DNA"/>
</dbReference>
<dbReference type="AlphaFoldDB" id="A0A9X1FU14"/>
<evidence type="ECO:0000256" key="1">
    <source>
        <dbReference type="SAM" id="MobiDB-lite"/>
    </source>
</evidence>
<dbReference type="InterPro" id="IPR031165">
    <property type="entry name" value="GNAT_YJDJ"/>
</dbReference>
<accession>A0A9X1FU14</accession>
<evidence type="ECO:0000313" key="4">
    <source>
        <dbReference type="Proteomes" id="UP001138661"/>
    </source>
</evidence>
<comment type="caution">
    <text evidence="3">The sequence shown here is derived from an EMBL/GenBank/DDBJ whole genome shotgun (WGS) entry which is preliminary data.</text>
</comment>
<dbReference type="PROSITE" id="PS51729">
    <property type="entry name" value="GNAT_YJDJ"/>
    <property type="match status" value="1"/>
</dbReference>
<evidence type="ECO:0000259" key="2">
    <source>
        <dbReference type="PROSITE" id="PS51729"/>
    </source>
</evidence>
<dbReference type="PANTHER" id="PTHR31435:SF10">
    <property type="entry name" value="BSR4717 PROTEIN"/>
    <property type="match status" value="1"/>
</dbReference>
<dbReference type="PANTHER" id="PTHR31435">
    <property type="entry name" value="PROTEIN NATD1"/>
    <property type="match status" value="1"/>
</dbReference>
<reference evidence="3" key="1">
    <citation type="submission" date="2021-07" db="EMBL/GenBank/DDBJ databases">
        <title>Roseobacter insulae sp. nov., isolated from a tidal flat.</title>
        <authorList>
            <person name="Park S."/>
            <person name="Yoon J.-H."/>
        </authorList>
    </citation>
    <scope>NUCLEOTIDE SEQUENCE</scope>
    <source>
        <strain evidence="3">YSTF-M11</strain>
    </source>
</reference>
<feature type="domain" description="N-acetyltransferase" evidence="2">
    <location>
        <begin position="35"/>
        <end position="121"/>
    </location>
</feature>
<sequence length="122" mass="13045">MLCQANGGSLIRSPGRACGPPPGQDVSADAEITRHVDGSKGRYLLKRDGQEAELTYSILSPTSIIADHTGVPEALRSTGAGLALVTRLVEDARAEGVRIVPLCPFVNAQRQRHPEWADVFNV</sequence>
<gene>
    <name evidence="3" type="ORF">KX928_07650</name>
</gene>
<organism evidence="3 4">
    <name type="scientific">Roseobacter insulae</name>
    <dbReference type="NCBI Taxonomy" id="2859783"/>
    <lineage>
        <taxon>Bacteria</taxon>
        <taxon>Pseudomonadati</taxon>
        <taxon>Pseudomonadota</taxon>
        <taxon>Alphaproteobacteria</taxon>
        <taxon>Rhodobacterales</taxon>
        <taxon>Roseobacteraceae</taxon>
        <taxon>Roseobacter</taxon>
    </lineage>
</organism>
<proteinExistence type="predicted"/>